<feature type="region of interest" description="Disordered" evidence="1">
    <location>
        <begin position="258"/>
        <end position="296"/>
    </location>
</feature>
<accession>A0A9P5Y8W7</accession>
<keyword evidence="4" id="KW-1185">Reference proteome</keyword>
<organism evidence="3 4">
    <name type="scientific">Collybia nuda</name>
    <dbReference type="NCBI Taxonomy" id="64659"/>
    <lineage>
        <taxon>Eukaryota</taxon>
        <taxon>Fungi</taxon>
        <taxon>Dikarya</taxon>
        <taxon>Basidiomycota</taxon>
        <taxon>Agaricomycotina</taxon>
        <taxon>Agaricomycetes</taxon>
        <taxon>Agaricomycetidae</taxon>
        <taxon>Agaricales</taxon>
        <taxon>Tricholomatineae</taxon>
        <taxon>Clitocybaceae</taxon>
        <taxon>Collybia</taxon>
    </lineage>
</organism>
<dbReference type="EMBL" id="MU150246">
    <property type="protein sequence ID" value="KAF9465528.1"/>
    <property type="molecule type" value="Genomic_DNA"/>
</dbReference>
<keyword evidence="2" id="KW-0472">Membrane</keyword>
<feature type="transmembrane region" description="Helical" evidence="2">
    <location>
        <begin position="228"/>
        <end position="250"/>
    </location>
</feature>
<keyword evidence="2" id="KW-0812">Transmembrane</keyword>
<dbReference type="OrthoDB" id="3267422at2759"/>
<protein>
    <recommendedName>
        <fullName evidence="5">Transmembrane protein</fullName>
    </recommendedName>
</protein>
<evidence type="ECO:0008006" key="5">
    <source>
        <dbReference type="Google" id="ProtNLM"/>
    </source>
</evidence>
<gene>
    <name evidence="3" type="ORF">BDZ94DRAFT_1253330</name>
</gene>
<name>A0A9P5Y8W7_9AGAR</name>
<dbReference type="Proteomes" id="UP000807353">
    <property type="component" value="Unassembled WGS sequence"/>
</dbReference>
<comment type="caution">
    <text evidence="3">The sequence shown here is derived from an EMBL/GenBank/DDBJ whole genome shotgun (WGS) entry which is preliminary data.</text>
</comment>
<evidence type="ECO:0000256" key="2">
    <source>
        <dbReference type="SAM" id="Phobius"/>
    </source>
</evidence>
<evidence type="ECO:0000313" key="3">
    <source>
        <dbReference type="EMBL" id="KAF9465528.1"/>
    </source>
</evidence>
<evidence type="ECO:0000313" key="4">
    <source>
        <dbReference type="Proteomes" id="UP000807353"/>
    </source>
</evidence>
<reference evidence="3" key="1">
    <citation type="submission" date="2020-11" db="EMBL/GenBank/DDBJ databases">
        <authorList>
            <consortium name="DOE Joint Genome Institute"/>
            <person name="Ahrendt S."/>
            <person name="Riley R."/>
            <person name="Andreopoulos W."/>
            <person name="Labutti K."/>
            <person name="Pangilinan J."/>
            <person name="Ruiz-Duenas F.J."/>
            <person name="Barrasa J.M."/>
            <person name="Sanchez-Garcia M."/>
            <person name="Camarero S."/>
            <person name="Miyauchi S."/>
            <person name="Serrano A."/>
            <person name="Linde D."/>
            <person name="Babiker R."/>
            <person name="Drula E."/>
            <person name="Ayuso-Fernandez I."/>
            <person name="Pacheco R."/>
            <person name="Padilla G."/>
            <person name="Ferreira P."/>
            <person name="Barriuso J."/>
            <person name="Kellner H."/>
            <person name="Castanera R."/>
            <person name="Alfaro M."/>
            <person name="Ramirez L."/>
            <person name="Pisabarro A.G."/>
            <person name="Kuo A."/>
            <person name="Tritt A."/>
            <person name="Lipzen A."/>
            <person name="He G."/>
            <person name="Yan M."/>
            <person name="Ng V."/>
            <person name="Cullen D."/>
            <person name="Martin F."/>
            <person name="Rosso M.-N."/>
            <person name="Henrissat B."/>
            <person name="Hibbett D."/>
            <person name="Martinez A.T."/>
            <person name="Grigoriev I.V."/>
        </authorList>
    </citation>
    <scope>NUCLEOTIDE SEQUENCE</scope>
    <source>
        <strain evidence="3">CBS 247.69</strain>
    </source>
</reference>
<feature type="compositionally biased region" description="Low complexity" evidence="1">
    <location>
        <begin position="200"/>
        <end position="211"/>
    </location>
</feature>
<sequence>MLTSITPSYYRALLTLSLYFVIFFAFIAQVQAKPRNITLSNASPQIVYTPFRCSATVSDDTQPQCPGAWQLVDLGGATFVSTTGPDPATEGANPQMFFQFRASAMYFTTSPLSNATANINISANGTTVATTFDSSVGSVAAVSLRDSAITTVVITFFPVDSYSRLDIGNFTLTVVDNPASTVVFPSMTLPPTASLPTVISPSNAPTSSLSPSPSPVQGVSNRVKVGEAVGIVLGLGLGLTAVAVVLYIIWRRRRLRDPHETDSEASTTSSDDRRPEPPPPPLRRPKKISEKIRTWF</sequence>
<dbReference type="AlphaFoldDB" id="A0A9P5Y8W7"/>
<proteinExistence type="predicted"/>
<evidence type="ECO:0000256" key="1">
    <source>
        <dbReference type="SAM" id="MobiDB-lite"/>
    </source>
</evidence>
<feature type="compositionally biased region" description="Basic and acidic residues" evidence="1">
    <location>
        <begin position="287"/>
        <end position="296"/>
    </location>
</feature>
<keyword evidence="2" id="KW-1133">Transmembrane helix</keyword>
<feature type="region of interest" description="Disordered" evidence="1">
    <location>
        <begin position="200"/>
        <end position="219"/>
    </location>
</feature>